<keyword evidence="3" id="KW-1185">Reference proteome</keyword>
<feature type="region of interest" description="Disordered" evidence="1">
    <location>
        <begin position="518"/>
        <end position="540"/>
    </location>
</feature>
<gene>
    <name evidence="2" type="ORF">THAOC_31263</name>
</gene>
<feature type="region of interest" description="Disordered" evidence="1">
    <location>
        <begin position="128"/>
        <end position="160"/>
    </location>
</feature>
<evidence type="ECO:0000256" key="1">
    <source>
        <dbReference type="SAM" id="MobiDB-lite"/>
    </source>
</evidence>
<feature type="non-terminal residue" evidence="2">
    <location>
        <position position="1"/>
    </location>
</feature>
<comment type="caution">
    <text evidence="2">The sequence shown here is derived from an EMBL/GenBank/DDBJ whole genome shotgun (WGS) entry which is preliminary data.</text>
</comment>
<accession>K0RC25</accession>
<dbReference type="Proteomes" id="UP000266841">
    <property type="component" value="Unassembled WGS sequence"/>
</dbReference>
<feature type="compositionally biased region" description="Basic and acidic residues" evidence="1">
    <location>
        <begin position="522"/>
        <end position="534"/>
    </location>
</feature>
<evidence type="ECO:0000313" key="3">
    <source>
        <dbReference type="Proteomes" id="UP000266841"/>
    </source>
</evidence>
<sequence length="540" mass="58040">RVLASRRAPADPPRRTPRPTGVGKNFARHLRHCFRRTKLVGGAIDEAAPGTRVHRGPFFVVSEPTLSRPSRSSLSQYVPDDLLLPASVARYSRRGGAPLLLLLVVLREEPVGGGGSLVARRSSCRREEGPVLRARRGERRRPPEAKTRGDERDGDATFLRDRSSVGLRAVTFGRPRRDCGSSPSHARLLKAYDVCPRLHVCLRRSGRGTPCSAPHPLRTFSRGWNHTREPHEKEQADDLDPAARFAASPTRTALRAPLLAGESSDASRQKAQQVVSILVTASRQLSELVSTGGATSVTASDLVGGEAYWDTIGKAPSADGTGGPLGDGRGRGGPGDGLRRRLLDSIPGDLIVAPSDPLTDEPIAECSLRFFPDYVGARGPDRRRRRRGRPSARGGCWGETSSPTTTHLGRLVRSSPLGGRSAPRLGSYASRSAPGAVGCRERGGAVSSWGTDAGDDSSLLSRGRRRPWPRGGRTAEGGGGEALDRLVFGLSLSLEERTRLLGLRGVVPDMLEALETTAGELRTGEGKRRTDRYRSARGKP</sequence>
<feature type="region of interest" description="Disordered" evidence="1">
    <location>
        <begin position="315"/>
        <end position="335"/>
    </location>
</feature>
<reference evidence="2 3" key="1">
    <citation type="journal article" date="2012" name="Genome Biol.">
        <title>Genome and low-iron response of an oceanic diatom adapted to chronic iron limitation.</title>
        <authorList>
            <person name="Lommer M."/>
            <person name="Specht M."/>
            <person name="Roy A.S."/>
            <person name="Kraemer L."/>
            <person name="Andreson R."/>
            <person name="Gutowska M.A."/>
            <person name="Wolf J."/>
            <person name="Bergner S.V."/>
            <person name="Schilhabel M.B."/>
            <person name="Klostermeier U.C."/>
            <person name="Beiko R.G."/>
            <person name="Rosenstiel P."/>
            <person name="Hippler M."/>
            <person name="Laroche J."/>
        </authorList>
    </citation>
    <scope>NUCLEOTIDE SEQUENCE [LARGE SCALE GENOMIC DNA]</scope>
    <source>
        <strain evidence="2 3">CCMP1005</strain>
    </source>
</reference>
<name>K0RC25_THAOC</name>
<feature type="region of interest" description="Disordered" evidence="1">
    <location>
        <begin position="377"/>
        <end position="480"/>
    </location>
</feature>
<evidence type="ECO:0000313" key="2">
    <source>
        <dbReference type="EMBL" id="EJK49824.1"/>
    </source>
</evidence>
<feature type="compositionally biased region" description="Basic residues" evidence="1">
    <location>
        <begin position="381"/>
        <end position="390"/>
    </location>
</feature>
<proteinExistence type="predicted"/>
<feature type="region of interest" description="Disordered" evidence="1">
    <location>
        <begin position="1"/>
        <end position="24"/>
    </location>
</feature>
<protein>
    <submittedName>
        <fullName evidence="2">Uncharacterized protein</fullName>
    </submittedName>
</protein>
<dbReference type="EMBL" id="AGNL01044410">
    <property type="protein sequence ID" value="EJK49824.1"/>
    <property type="molecule type" value="Genomic_DNA"/>
</dbReference>
<feature type="compositionally biased region" description="Gly residues" evidence="1">
    <location>
        <begin position="320"/>
        <end position="335"/>
    </location>
</feature>
<organism evidence="2 3">
    <name type="scientific">Thalassiosira oceanica</name>
    <name type="common">Marine diatom</name>
    <dbReference type="NCBI Taxonomy" id="159749"/>
    <lineage>
        <taxon>Eukaryota</taxon>
        <taxon>Sar</taxon>
        <taxon>Stramenopiles</taxon>
        <taxon>Ochrophyta</taxon>
        <taxon>Bacillariophyta</taxon>
        <taxon>Coscinodiscophyceae</taxon>
        <taxon>Thalassiosirophycidae</taxon>
        <taxon>Thalassiosirales</taxon>
        <taxon>Thalassiosiraceae</taxon>
        <taxon>Thalassiosira</taxon>
    </lineage>
</organism>
<dbReference type="AlphaFoldDB" id="K0RC25"/>
<feature type="compositionally biased region" description="Basic and acidic residues" evidence="1">
    <location>
        <begin position="140"/>
        <end position="160"/>
    </location>
</feature>